<evidence type="ECO:0000313" key="3">
    <source>
        <dbReference type="EMBL" id="AGY57106.1"/>
    </source>
</evidence>
<dbReference type="eggNOG" id="COG4970">
    <property type="taxonomic scope" value="Bacteria"/>
</dbReference>
<dbReference type="EMBL" id="CP003587">
    <property type="protein sequence ID" value="AGY57106.1"/>
    <property type="molecule type" value="Genomic_DNA"/>
</dbReference>
<dbReference type="STRING" id="1183438.GKIL_0860"/>
<evidence type="ECO:0000256" key="2">
    <source>
        <dbReference type="SAM" id="Phobius"/>
    </source>
</evidence>
<keyword evidence="4" id="KW-1185">Reference proteome</keyword>
<dbReference type="RefSeq" id="WP_023172161.1">
    <property type="nucleotide sequence ID" value="NC_022600.1"/>
</dbReference>
<keyword evidence="2" id="KW-0812">Transmembrane</keyword>
<dbReference type="NCBIfam" id="TIGR02532">
    <property type="entry name" value="IV_pilin_GFxxxE"/>
    <property type="match status" value="1"/>
</dbReference>
<reference evidence="3 4" key="1">
    <citation type="journal article" date="2013" name="PLoS ONE">
        <title>Cultivation and Complete Genome Sequencing of Gloeobacter kilaueensis sp. nov., from a Lava Cave in Kilauea Caldera, Hawai'i.</title>
        <authorList>
            <person name="Saw J.H."/>
            <person name="Schatz M."/>
            <person name="Brown M.V."/>
            <person name="Kunkel D.D."/>
            <person name="Foster J.S."/>
            <person name="Shick H."/>
            <person name="Christensen S."/>
            <person name="Hou S."/>
            <person name="Wan X."/>
            <person name="Donachie S.P."/>
        </authorList>
    </citation>
    <scope>NUCLEOTIDE SEQUENCE [LARGE SCALE GENOMIC DNA]</scope>
    <source>
        <strain evidence="4">JS</strain>
    </source>
</reference>
<accession>U5QDW1</accession>
<feature type="transmembrane region" description="Helical" evidence="2">
    <location>
        <begin position="12"/>
        <end position="34"/>
    </location>
</feature>
<dbReference type="InterPro" id="IPR045584">
    <property type="entry name" value="Pilin-like"/>
</dbReference>
<dbReference type="Gene3D" id="3.30.700.10">
    <property type="entry name" value="Glycoprotein, Type 4 Pilin"/>
    <property type="match status" value="1"/>
</dbReference>
<dbReference type="Proteomes" id="UP000017396">
    <property type="component" value="Chromosome"/>
</dbReference>
<dbReference type="AlphaFoldDB" id="U5QDW1"/>
<dbReference type="SUPFAM" id="SSF54523">
    <property type="entry name" value="Pili subunits"/>
    <property type="match status" value="1"/>
</dbReference>
<dbReference type="Pfam" id="PF07963">
    <property type="entry name" value="N_methyl"/>
    <property type="match status" value="1"/>
</dbReference>
<organism evidence="3 4">
    <name type="scientific">Gloeobacter kilaueensis (strain ATCC BAA-2537 / CCAP 1431/1 / ULC 316 / JS1)</name>
    <dbReference type="NCBI Taxonomy" id="1183438"/>
    <lineage>
        <taxon>Bacteria</taxon>
        <taxon>Bacillati</taxon>
        <taxon>Cyanobacteriota</taxon>
        <taxon>Cyanophyceae</taxon>
        <taxon>Gloeobacterales</taxon>
        <taxon>Gloeobacteraceae</taxon>
        <taxon>Gloeobacter</taxon>
    </lineage>
</organism>
<dbReference type="InterPro" id="IPR012902">
    <property type="entry name" value="N_methyl_site"/>
</dbReference>
<sequence length="209" mass="22875">MSRRSGFTLLELVVVMAIVFLLAGFGAVSGVGLLQSRRFDSGLQDLAIAARKARSRALEQSQNYTFEFTLHDPTRNLSPDDPPDHYAIYGGSERPAAPDWQPLPDHIWIDRTTIQGPPYRWQFDERGTVQPSQIGTILLQDGNNPDPGLASLDPHAPDLLYYLRSKQSNGKGLSRGIVMNTYLGKISAISVGTQEEAPPSTGEDDAAQP</sequence>
<keyword evidence="2" id="KW-0472">Membrane</keyword>
<gene>
    <name evidence="3" type="ORF">GKIL_0860</name>
</gene>
<protein>
    <submittedName>
        <fullName evidence="3">Major pilin subunit</fullName>
    </submittedName>
</protein>
<feature type="region of interest" description="Disordered" evidence="1">
    <location>
        <begin position="71"/>
        <end position="91"/>
    </location>
</feature>
<evidence type="ECO:0000256" key="1">
    <source>
        <dbReference type="SAM" id="MobiDB-lite"/>
    </source>
</evidence>
<proteinExistence type="predicted"/>
<evidence type="ECO:0000313" key="4">
    <source>
        <dbReference type="Proteomes" id="UP000017396"/>
    </source>
</evidence>
<keyword evidence="2" id="KW-1133">Transmembrane helix</keyword>
<dbReference type="KEGG" id="glj:GKIL_0860"/>
<dbReference type="HOGENOM" id="CLU_1419680_0_0_3"/>
<name>U5QDW1_GLOK1</name>